<protein>
    <submittedName>
        <fullName evidence="4">SHSP domain-containing protein</fullName>
    </submittedName>
</protein>
<evidence type="ECO:0000256" key="1">
    <source>
        <dbReference type="SAM" id="MobiDB-lite"/>
    </source>
</evidence>
<dbReference type="WBParaSite" id="HPBE_0002652601-mRNA-1">
    <property type="protein sequence ID" value="HPBE_0002652601-mRNA-1"/>
    <property type="gene ID" value="HPBE_0002652601"/>
</dbReference>
<dbReference type="InterPro" id="IPR002068">
    <property type="entry name" value="A-crystallin/Hsp20_dom"/>
</dbReference>
<evidence type="ECO:0000259" key="2">
    <source>
        <dbReference type="Pfam" id="PF00011"/>
    </source>
</evidence>
<proteinExistence type="predicted"/>
<dbReference type="InterPro" id="IPR008978">
    <property type="entry name" value="HSP20-like_chaperone"/>
</dbReference>
<dbReference type="AlphaFoldDB" id="A0A183GV06"/>
<name>A0A183GV06_HELPZ</name>
<feature type="domain" description="SHSP" evidence="2">
    <location>
        <begin position="59"/>
        <end position="120"/>
    </location>
</feature>
<evidence type="ECO:0000313" key="4">
    <source>
        <dbReference type="WBParaSite" id="HPBE_0002652601-mRNA-1"/>
    </source>
</evidence>
<dbReference type="Gene3D" id="2.60.40.790">
    <property type="match status" value="1"/>
</dbReference>
<evidence type="ECO:0000313" key="3">
    <source>
        <dbReference type="Proteomes" id="UP000050761"/>
    </source>
</evidence>
<dbReference type="Pfam" id="PF00011">
    <property type="entry name" value="HSP20"/>
    <property type="match status" value="1"/>
</dbReference>
<reference evidence="4" key="1">
    <citation type="submission" date="2019-09" db="UniProtKB">
        <authorList>
            <consortium name="WormBaseParasite"/>
        </authorList>
    </citation>
    <scope>IDENTIFICATION</scope>
</reference>
<feature type="region of interest" description="Disordered" evidence="1">
    <location>
        <begin position="23"/>
        <end position="45"/>
    </location>
</feature>
<accession>A0A183GV06</accession>
<organism evidence="3 4">
    <name type="scientific">Heligmosomoides polygyrus</name>
    <name type="common">Parasitic roundworm</name>
    <dbReference type="NCBI Taxonomy" id="6339"/>
    <lineage>
        <taxon>Eukaryota</taxon>
        <taxon>Metazoa</taxon>
        <taxon>Ecdysozoa</taxon>
        <taxon>Nematoda</taxon>
        <taxon>Chromadorea</taxon>
        <taxon>Rhabditida</taxon>
        <taxon>Rhabditina</taxon>
        <taxon>Rhabditomorpha</taxon>
        <taxon>Strongyloidea</taxon>
        <taxon>Heligmosomidae</taxon>
        <taxon>Heligmosomoides</taxon>
    </lineage>
</organism>
<feature type="compositionally biased region" description="Basic and acidic residues" evidence="1">
    <location>
        <begin position="27"/>
        <end position="45"/>
    </location>
</feature>
<dbReference type="Proteomes" id="UP000050761">
    <property type="component" value="Unassembled WGS sequence"/>
</dbReference>
<keyword evidence="3" id="KW-1185">Reference proteome</keyword>
<sequence length="121" mass="14154">LEKFYKEDHTFYNVIVCNCNANSKPRRSSEEHHTERDADHLTLHVKGNKEVVNDEKSVAHLSHFKPNHLKTHLDERDLTTEEHRGEKTKHGYIKKAFTYKWALPDDYGFDTVCTELDNGVC</sequence>